<dbReference type="InterPro" id="IPR009057">
    <property type="entry name" value="Homeodomain-like_sf"/>
</dbReference>
<keyword evidence="7" id="KW-1185">Reference proteome</keyword>
<dbReference type="InterPro" id="IPR001647">
    <property type="entry name" value="HTH_TetR"/>
</dbReference>
<name>A0A1N7RDP7_9BACT</name>
<dbReference type="InterPro" id="IPR050109">
    <property type="entry name" value="HTH-type_TetR-like_transc_reg"/>
</dbReference>
<dbReference type="AlphaFoldDB" id="A0A1N7RDP7"/>
<dbReference type="InterPro" id="IPR036271">
    <property type="entry name" value="Tet_transcr_reg_TetR-rel_C_sf"/>
</dbReference>
<feature type="DNA-binding region" description="H-T-H motif" evidence="4">
    <location>
        <begin position="35"/>
        <end position="54"/>
    </location>
</feature>
<dbReference type="InterPro" id="IPR011075">
    <property type="entry name" value="TetR_C"/>
</dbReference>
<keyword evidence="3" id="KW-0804">Transcription</keyword>
<dbReference type="PROSITE" id="PS50977">
    <property type="entry name" value="HTH_TETR_2"/>
    <property type="match status" value="1"/>
</dbReference>
<dbReference type="SUPFAM" id="SSF46689">
    <property type="entry name" value="Homeodomain-like"/>
    <property type="match status" value="1"/>
</dbReference>
<evidence type="ECO:0000256" key="2">
    <source>
        <dbReference type="ARBA" id="ARBA00023125"/>
    </source>
</evidence>
<evidence type="ECO:0000256" key="4">
    <source>
        <dbReference type="PROSITE-ProRule" id="PRU00335"/>
    </source>
</evidence>
<dbReference type="PROSITE" id="PS01081">
    <property type="entry name" value="HTH_TETR_1"/>
    <property type="match status" value="1"/>
</dbReference>
<dbReference type="PANTHER" id="PTHR30328">
    <property type="entry name" value="TRANSCRIPTIONAL REPRESSOR"/>
    <property type="match status" value="1"/>
</dbReference>
<dbReference type="Pfam" id="PF14514">
    <property type="entry name" value="TetR_C_9"/>
    <property type="match status" value="1"/>
</dbReference>
<dbReference type="InterPro" id="IPR023772">
    <property type="entry name" value="DNA-bd_HTH_TetR-type_CS"/>
</dbReference>
<accession>A0A1N7RDP7</accession>
<gene>
    <name evidence="6" type="ORF">SAMN05421788_11259</name>
</gene>
<evidence type="ECO:0000256" key="1">
    <source>
        <dbReference type="ARBA" id="ARBA00023015"/>
    </source>
</evidence>
<proteinExistence type="predicted"/>
<reference evidence="7" key="1">
    <citation type="submission" date="2017-01" db="EMBL/GenBank/DDBJ databases">
        <authorList>
            <person name="Varghese N."/>
            <person name="Submissions S."/>
        </authorList>
    </citation>
    <scope>NUCLEOTIDE SEQUENCE [LARGE SCALE GENOMIC DNA]</scope>
    <source>
        <strain evidence="7">DSM 21054</strain>
    </source>
</reference>
<protein>
    <submittedName>
        <fullName evidence="6">Transcriptional regulator, TetR family</fullName>
    </submittedName>
</protein>
<dbReference type="GO" id="GO:0003677">
    <property type="term" value="F:DNA binding"/>
    <property type="evidence" value="ECO:0007669"/>
    <property type="project" value="UniProtKB-UniRule"/>
</dbReference>
<evidence type="ECO:0000313" key="6">
    <source>
        <dbReference type="EMBL" id="SIT33179.1"/>
    </source>
</evidence>
<keyword evidence="2 4" id="KW-0238">DNA-binding</keyword>
<evidence type="ECO:0000259" key="5">
    <source>
        <dbReference type="PROSITE" id="PS50977"/>
    </source>
</evidence>
<dbReference type="STRING" id="477680.SAMN05421788_11259"/>
<dbReference type="Gene3D" id="1.10.357.10">
    <property type="entry name" value="Tetracycline Repressor, domain 2"/>
    <property type="match status" value="1"/>
</dbReference>
<evidence type="ECO:0000313" key="7">
    <source>
        <dbReference type="Proteomes" id="UP000186917"/>
    </source>
</evidence>
<dbReference type="SUPFAM" id="SSF48498">
    <property type="entry name" value="Tetracyclin repressor-like, C-terminal domain"/>
    <property type="match status" value="1"/>
</dbReference>
<dbReference type="Pfam" id="PF00440">
    <property type="entry name" value="TetR_N"/>
    <property type="match status" value="1"/>
</dbReference>
<sequence length="220" mass="24930">MLYQIHFSDMSTDKKEHIILTAINLFATKGFEGTSIREIAAAANVNLAMINYYFGSKEKLFESIIDYKATYSRGAIADLVNDTTLSYQQKISQIIDGYVDRLFSNRNFHRLLYHELVTNTRPELQLNIVNNIIYPNTRTISALIDDGIKAGEFNQVDAKLTTVSLVGTINQILLSSGYCSKILGNKDVPNYDPYEDEEVKNRVKSHLQNMICGYLVKKQA</sequence>
<dbReference type="PRINTS" id="PR00455">
    <property type="entry name" value="HTHTETR"/>
</dbReference>
<organism evidence="6 7">
    <name type="scientific">Filimonas lacunae</name>
    <dbReference type="NCBI Taxonomy" id="477680"/>
    <lineage>
        <taxon>Bacteria</taxon>
        <taxon>Pseudomonadati</taxon>
        <taxon>Bacteroidota</taxon>
        <taxon>Chitinophagia</taxon>
        <taxon>Chitinophagales</taxon>
        <taxon>Chitinophagaceae</taxon>
        <taxon>Filimonas</taxon>
    </lineage>
</organism>
<dbReference type="Proteomes" id="UP000186917">
    <property type="component" value="Unassembled WGS sequence"/>
</dbReference>
<feature type="domain" description="HTH tetR-type" evidence="5">
    <location>
        <begin position="12"/>
        <end position="72"/>
    </location>
</feature>
<evidence type="ECO:0000256" key="3">
    <source>
        <dbReference type="ARBA" id="ARBA00023163"/>
    </source>
</evidence>
<keyword evidence="1" id="KW-0805">Transcription regulation</keyword>
<dbReference type="EMBL" id="FTOR01000012">
    <property type="protein sequence ID" value="SIT33179.1"/>
    <property type="molecule type" value="Genomic_DNA"/>
</dbReference>
<dbReference type="PANTHER" id="PTHR30328:SF54">
    <property type="entry name" value="HTH-TYPE TRANSCRIPTIONAL REPRESSOR SCO4008"/>
    <property type="match status" value="1"/>
</dbReference>